<evidence type="ECO:0000313" key="2">
    <source>
        <dbReference type="EMBL" id="GGB25411.1"/>
    </source>
</evidence>
<dbReference type="Proteomes" id="UP000603352">
    <property type="component" value="Unassembled WGS sequence"/>
</dbReference>
<proteinExistence type="predicted"/>
<dbReference type="InterPro" id="IPR052698">
    <property type="entry name" value="MoCofactor_Util/Proc"/>
</dbReference>
<gene>
    <name evidence="2" type="ORF">GCM10011505_03270</name>
</gene>
<sequence>MDATLIRRIAADRAARRGLALVSALTPGGPTALIADNGDDAGAPLPDALHDAALAAIRDDRAATVEADGRRWFINVFAPRPRLIVIGAVHIAQALAPMAAAIGYDMVVVDPRGAFLTPERFPGVTAHVAWPEDVLGEIGLDGASAMLALTHDPKLDDPALQMAVTSDLFYIGALGSSRTHGKRVARLQEAGIDAGRIARIHAPIGLAIGARTAPEIALSILSEVVAVRRTGSAASLRQRPPKG</sequence>
<dbReference type="EMBL" id="BMDZ01000002">
    <property type="protein sequence ID" value="GGB25411.1"/>
    <property type="molecule type" value="Genomic_DNA"/>
</dbReference>
<keyword evidence="3" id="KW-1185">Reference proteome</keyword>
<dbReference type="InterPro" id="IPR027051">
    <property type="entry name" value="XdhC_Rossmann_dom"/>
</dbReference>
<dbReference type="PANTHER" id="PTHR30388">
    <property type="entry name" value="ALDEHYDE OXIDOREDUCTASE MOLYBDENUM COFACTOR ASSEMBLY PROTEIN"/>
    <property type="match status" value="1"/>
</dbReference>
<accession>A0ABQ1I9R3</accession>
<evidence type="ECO:0000259" key="1">
    <source>
        <dbReference type="Pfam" id="PF13478"/>
    </source>
</evidence>
<dbReference type="Gene3D" id="3.40.50.720">
    <property type="entry name" value="NAD(P)-binding Rossmann-like Domain"/>
    <property type="match status" value="1"/>
</dbReference>
<dbReference type="PANTHER" id="PTHR30388:SF4">
    <property type="entry name" value="MOLYBDENUM COFACTOR INSERTION CHAPERONE PAOD"/>
    <property type="match status" value="1"/>
</dbReference>
<dbReference type="Pfam" id="PF13478">
    <property type="entry name" value="XdhC_C"/>
    <property type="match status" value="1"/>
</dbReference>
<reference evidence="3" key="1">
    <citation type="journal article" date="2019" name="Int. J. Syst. Evol. Microbiol.">
        <title>The Global Catalogue of Microorganisms (GCM) 10K type strain sequencing project: providing services to taxonomists for standard genome sequencing and annotation.</title>
        <authorList>
            <consortium name="The Broad Institute Genomics Platform"/>
            <consortium name="The Broad Institute Genome Sequencing Center for Infectious Disease"/>
            <person name="Wu L."/>
            <person name="Ma J."/>
        </authorList>
    </citation>
    <scope>NUCLEOTIDE SEQUENCE [LARGE SCALE GENOMIC DNA]</scope>
    <source>
        <strain evidence="3">CGMCC 1.10188</strain>
    </source>
</reference>
<feature type="domain" description="XdhC Rossmann" evidence="1">
    <location>
        <begin position="83"/>
        <end position="224"/>
    </location>
</feature>
<dbReference type="RefSeq" id="WP_188574213.1">
    <property type="nucleotide sequence ID" value="NZ_BMDZ01000002.1"/>
</dbReference>
<evidence type="ECO:0000313" key="3">
    <source>
        <dbReference type="Proteomes" id="UP000603352"/>
    </source>
</evidence>
<protein>
    <recommendedName>
        <fullName evidence="1">XdhC Rossmann domain-containing protein</fullName>
    </recommendedName>
</protein>
<name>A0ABQ1I9R3_9PROT</name>
<organism evidence="2 3">
    <name type="scientific">Tistrella bauzanensis</name>
    <dbReference type="NCBI Taxonomy" id="657419"/>
    <lineage>
        <taxon>Bacteria</taxon>
        <taxon>Pseudomonadati</taxon>
        <taxon>Pseudomonadota</taxon>
        <taxon>Alphaproteobacteria</taxon>
        <taxon>Geminicoccales</taxon>
        <taxon>Geminicoccaceae</taxon>
        <taxon>Tistrella</taxon>
    </lineage>
</organism>
<comment type="caution">
    <text evidence="2">The sequence shown here is derived from an EMBL/GenBank/DDBJ whole genome shotgun (WGS) entry which is preliminary data.</text>
</comment>